<dbReference type="InterPro" id="IPR001005">
    <property type="entry name" value="SANT/Myb"/>
</dbReference>
<gene>
    <name evidence="3" type="ORF">AB1Y20_015903</name>
</gene>
<protein>
    <recommendedName>
        <fullName evidence="5">Myb-like domain-containing protein</fullName>
    </recommendedName>
</protein>
<dbReference type="EMBL" id="JBGBPQ010000003">
    <property type="protein sequence ID" value="KAL1527226.1"/>
    <property type="molecule type" value="Genomic_DNA"/>
</dbReference>
<dbReference type="SUPFAM" id="SSF46689">
    <property type="entry name" value="Homeodomain-like"/>
    <property type="match status" value="1"/>
</dbReference>
<keyword evidence="4" id="KW-1185">Reference proteome</keyword>
<evidence type="ECO:0000313" key="3">
    <source>
        <dbReference type="EMBL" id="KAL1527226.1"/>
    </source>
</evidence>
<feature type="domain" description="Myb-like" evidence="1">
    <location>
        <begin position="4"/>
        <end position="54"/>
    </location>
</feature>
<evidence type="ECO:0000313" key="4">
    <source>
        <dbReference type="Proteomes" id="UP001515480"/>
    </source>
</evidence>
<evidence type="ECO:0000259" key="1">
    <source>
        <dbReference type="PROSITE" id="PS50090"/>
    </source>
</evidence>
<dbReference type="Gene3D" id="1.10.10.60">
    <property type="entry name" value="Homeodomain-like"/>
    <property type="match status" value="1"/>
</dbReference>
<sequence length="296" mass="32673">MPGGAHENMRAWLPEEDHIILDMVASEGPKWTKIVGRLPGRSVSSVRNRWQRIEKGRKMREAGKEFKNRCHSCGQLKRGHVCIAKLQGGPQVPYSASAPVRPTFGGPTPTPQPATMLAAPPPIRHTRSSDRLRAPMEPNIVVDRSQLKLPPEMPAGLGQSVPLAARNNSELFELGQWEMPPAEAYERLVDRTTDPMALPPVLQRYASGEGQQAPRITRGITSFLNTLEFPVSESTAVQPPVTKSPSLVSIMDSFIERANSSPRRDLPDMTVDDSWAPPVARRRSSRLSLSLFGDLL</sequence>
<dbReference type="AlphaFoldDB" id="A0AB34JZ45"/>
<dbReference type="SMART" id="SM00717">
    <property type="entry name" value="SANT"/>
    <property type="match status" value="1"/>
</dbReference>
<proteinExistence type="predicted"/>
<evidence type="ECO:0000259" key="2">
    <source>
        <dbReference type="PROSITE" id="PS51294"/>
    </source>
</evidence>
<dbReference type="CDD" id="cd00167">
    <property type="entry name" value="SANT"/>
    <property type="match status" value="1"/>
</dbReference>
<dbReference type="Proteomes" id="UP001515480">
    <property type="component" value="Unassembled WGS sequence"/>
</dbReference>
<dbReference type="Pfam" id="PF00249">
    <property type="entry name" value="Myb_DNA-binding"/>
    <property type="match status" value="1"/>
</dbReference>
<evidence type="ECO:0008006" key="5">
    <source>
        <dbReference type="Google" id="ProtNLM"/>
    </source>
</evidence>
<dbReference type="InterPro" id="IPR017930">
    <property type="entry name" value="Myb_dom"/>
</dbReference>
<organism evidence="3 4">
    <name type="scientific">Prymnesium parvum</name>
    <name type="common">Toxic golden alga</name>
    <dbReference type="NCBI Taxonomy" id="97485"/>
    <lineage>
        <taxon>Eukaryota</taxon>
        <taxon>Haptista</taxon>
        <taxon>Haptophyta</taxon>
        <taxon>Prymnesiophyceae</taxon>
        <taxon>Prymnesiales</taxon>
        <taxon>Prymnesiaceae</taxon>
        <taxon>Prymnesium</taxon>
    </lineage>
</organism>
<feature type="domain" description="HTH myb-type" evidence="2">
    <location>
        <begin position="10"/>
        <end position="58"/>
    </location>
</feature>
<dbReference type="PROSITE" id="PS50090">
    <property type="entry name" value="MYB_LIKE"/>
    <property type="match status" value="1"/>
</dbReference>
<name>A0AB34JZ45_PRYPA</name>
<reference evidence="3 4" key="1">
    <citation type="journal article" date="2024" name="Science">
        <title>Giant polyketide synthase enzymes in the biosynthesis of giant marine polyether toxins.</title>
        <authorList>
            <person name="Fallon T.R."/>
            <person name="Shende V.V."/>
            <person name="Wierzbicki I.H."/>
            <person name="Pendleton A.L."/>
            <person name="Watervoot N.F."/>
            <person name="Auber R.P."/>
            <person name="Gonzalez D.J."/>
            <person name="Wisecaver J.H."/>
            <person name="Moore B.S."/>
        </authorList>
    </citation>
    <scope>NUCLEOTIDE SEQUENCE [LARGE SCALE GENOMIC DNA]</scope>
    <source>
        <strain evidence="3 4">12B1</strain>
    </source>
</reference>
<dbReference type="InterPro" id="IPR009057">
    <property type="entry name" value="Homeodomain-like_sf"/>
</dbReference>
<dbReference type="PROSITE" id="PS51294">
    <property type="entry name" value="HTH_MYB"/>
    <property type="match status" value="1"/>
</dbReference>
<comment type="caution">
    <text evidence="3">The sequence shown here is derived from an EMBL/GenBank/DDBJ whole genome shotgun (WGS) entry which is preliminary data.</text>
</comment>
<accession>A0AB34JZ45</accession>